<dbReference type="SUPFAM" id="SSF53474">
    <property type="entry name" value="alpha/beta-Hydrolases"/>
    <property type="match status" value="1"/>
</dbReference>
<gene>
    <name evidence="3" type="ORF">DMC30DRAFT_57532</name>
</gene>
<dbReference type="OrthoDB" id="6431331at2759"/>
<dbReference type="EMBL" id="SOZI01000014">
    <property type="protein sequence ID" value="TNY23217.1"/>
    <property type="molecule type" value="Genomic_DNA"/>
</dbReference>
<feature type="transmembrane region" description="Helical" evidence="2">
    <location>
        <begin position="236"/>
        <end position="261"/>
    </location>
</feature>
<keyword evidence="2" id="KW-0472">Membrane</keyword>
<comment type="caution">
    <text evidence="3">The sequence shown here is derived from an EMBL/GenBank/DDBJ whole genome shotgun (WGS) entry which is preliminary data.</text>
</comment>
<sequence length="705" mass="77577">MLPDNWLNRLLLRAGIGALDAVAPLSLAWLVAAAYTYPASPAVAFTTSLPPDDAADLLLKLRLPLALVTAWCAAEVAWRIVSKVTAVGLERRWWDRRQDDDDDTAVGPEERWRLWRGMVESAADPWDWMGGAFLPQAYKRAPRGADDPAFDKVRPDQVGRTNVEEYISHLMFAKRRRDVKADPLARAELHAMILLLEAQFTLSRPGSPPFRFLRGRSSHRVFQLAEEPLNLHHHPLVFYAAIAFVSQLGYFALFCAGFRYYGSSASWPFPLFFMRSSRRALESHLDPLEASRMGDARLAGRVGYWMRPASKRAQEEDLKPIIFAHGISGTFVTVPCLITLSWISGRAVFLPEIPYVSMRLAPPSTIFTRLEYVAAARRMLWAHGFGLSNLEPDEDDSEYEEEQEVEQWRRAKAVLVAHSFGTGAAAWLLRDAPDIVAGSVLIDPMSFLLFSSDSPRNFFRTKCRTAAERFFRYFALERGINHFLSRHLRWSDSVIFTPTAAAPLPLRVIEALVPACARDPLEPPFDVPNYAPFVSPCPQGPLPSVVFLSEKDCILPVRKARAYLEAAGFSTGAPSPSLSRPLAAVEAGANEDVAASEPATPTKTNGATPALLADGSPSPSPSPPASPSRSAALVASASSSAAPTPPPPPPPTSLASSSFPSLHLLPAEHGAILTPLPILLRRVRLVAHAVDEVERAAWAWEHEED</sequence>
<name>A0A5C5G296_9BASI</name>
<dbReference type="Gene3D" id="3.40.50.1820">
    <property type="entry name" value="alpha/beta hydrolase"/>
    <property type="match status" value="1"/>
</dbReference>
<accession>A0A5C5G296</accession>
<dbReference type="AlphaFoldDB" id="A0A5C5G296"/>
<feature type="compositionally biased region" description="Pro residues" evidence="1">
    <location>
        <begin position="643"/>
        <end position="652"/>
    </location>
</feature>
<evidence type="ECO:0000256" key="2">
    <source>
        <dbReference type="SAM" id="Phobius"/>
    </source>
</evidence>
<feature type="region of interest" description="Disordered" evidence="1">
    <location>
        <begin position="571"/>
        <end position="657"/>
    </location>
</feature>
<feature type="compositionally biased region" description="Low complexity" evidence="1">
    <location>
        <begin position="627"/>
        <end position="642"/>
    </location>
</feature>
<evidence type="ECO:0000256" key="1">
    <source>
        <dbReference type="SAM" id="MobiDB-lite"/>
    </source>
</evidence>
<evidence type="ECO:0000313" key="4">
    <source>
        <dbReference type="Proteomes" id="UP000311382"/>
    </source>
</evidence>
<dbReference type="Proteomes" id="UP000311382">
    <property type="component" value="Unassembled WGS sequence"/>
</dbReference>
<keyword evidence="2" id="KW-0812">Transmembrane</keyword>
<evidence type="ECO:0000313" key="3">
    <source>
        <dbReference type="EMBL" id="TNY23217.1"/>
    </source>
</evidence>
<dbReference type="PANTHER" id="PTHR37471">
    <property type="entry name" value="UNNAMED PRODUCT"/>
    <property type="match status" value="1"/>
</dbReference>
<keyword evidence="2" id="KW-1133">Transmembrane helix</keyword>
<dbReference type="InterPro" id="IPR029058">
    <property type="entry name" value="AB_hydrolase_fold"/>
</dbReference>
<dbReference type="PANTHER" id="PTHR37471:SF1">
    <property type="entry name" value="AB HYDROLASE-1 DOMAIN-CONTAINING PROTEIN"/>
    <property type="match status" value="1"/>
</dbReference>
<organism evidence="3 4">
    <name type="scientific">Rhodotorula diobovata</name>
    <dbReference type="NCBI Taxonomy" id="5288"/>
    <lineage>
        <taxon>Eukaryota</taxon>
        <taxon>Fungi</taxon>
        <taxon>Dikarya</taxon>
        <taxon>Basidiomycota</taxon>
        <taxon>Pucciniomycotina</taxon>
        <taxon>Microbotryomycetes</taxon>
        <taxon>Sporidiobolales</taxon>
        <taxon>Sporidiobolaceae</taxon>
        <taxon>Rhodotorula</taxon>
    </lineage>
</organism>
<protein>
    <submittedName>
        <fullName evidence="3">Proteophosphoglycan ppg4</fullName>
    </submittedName>
</protein>
<keyword evidence="4" id="KW-1185">Reference proteome</keyword>
<dbReference type="STRING" id="5288.A0A5C5G296"/>
<feature type="transmembrane region" description="Helical" evidence="2">
    <location>
        <begin position="321"/>
        <end position="343"/>
    </location>
</feature>
<reference evidence="3 4" key="1">
    <citation type="submission" date="2019-03" db="EMBL/GenBank/DDBJ databases">
        <title>Rhodosporidium diobovatum UCD-FST 08-225 genome sequencing, assembly, and annotation.</title>
        <authorList>
            <person name="Fakankun I.U."/>
            <person name="Fristensky B."/>
            <person name="Levin D.B."/>
        </authorList>
    </citation>
    <scope>NUCLEOTIDE SEQUENCE [LARGE SCALE GENOMIC DNA]</scope>
    <source>
        <strain evidence="3 4">UCD-FST 08-225</strain>
    </source>
</reference>
<proteinExistence type="predicted"/>